<dbReference type="EMBL" id="CP022521">
    <property type="protein sequence ID" value="ASO18718.1"/>
    <property type="molecule type" value="Genomic_DNA"/>
</dbReference>
<comment type="cofactor">
    <cofactor evidence="1 3">
        <name>pyridoxal 5'-phosphate</name>
        <dbReference type="ChEBI" id="CHEBI:597326"/>
    </cofactor>
</comment>
<proteinExistence type="predicted"/>
<evidence type="ECO:0000256" key="3">
    <source>
        <dbReference type="PIRSR" id="PIRSR600183-50"/>
    </source>
</evidence>
<dbReference type="Gene3D" id="2.40.37.10">
    <property type="entry name" value="Lyase, Ornithine Decarboxylase, Chain A, domain 1"/>
    <property type="match status" value="1"/>
</dbReference>
<dbReference type="EC" id="4.1.1.20" evidence="4"/>
<keyword evidence="4" id="KW-0456">Lyase</keyword>
<dbReference type="AlphaFoldDB" id="A0A221VZ02"/>
<dbReference type="SUPFAM" id="SSF51419">
    <property type="entry name" value="PLP-binding barrel"/>
    <property type="match status" value="1"/>
</dbReference>
<dbReference type="Gene3D" id="3.20.20.10">
    <property type="entry name" value="Alanine racemase"/>
    <property type="match status" value="1"/>
</dbReference>
<dbReference type="Proteomes" id="UP000204221">
    <property type="component" value="Chromosome"/>
</dbReference>
<reference evidence="4 5" key="1">
    <citation type="submission" date="2017-07" db="EMBL/GenBank/DDBJ databases">
        <title>Complete genome sequence of Actinoalloteichus hoggarensis DSM 45943, type strain of Actinoalloteichus hoggarensis.</title>
        <authorList>
            <person name="Ruckert C."/>
            <person name="Nouioui I."/>
            <person name="Willmese J."/>
            <person name="van Wezel G."/>
            <person name="Klenk H.-P."/>
            <person name="Kalinowski J."/>
            <person name="Zotchev S.B."/>
        </authorList>
    </citation>
    <scope>NUCLEOTIDE SEQUENCE [LARGE SCALE GENOMIC DNA]</scope>
    <source>
        <strain evidence="4 5">DSM 45943</strain>
    </source>
</reference>
<feature type="modified residue" description="N6-(pyridoxal phosphate)lysine" evidence="3">
    <location>
        <position position="75"/>
    </location>
</feature>
<evidence type="ECO:0000313" key="5">
    <source>
        <dbReference type="Proteomes" id="UP000204221"/>
    </source>
</evidence>
<gene>
    <name evidence="4" type="primary">lysA1</name>
    <name evidence="4" type="ORF">AHOG_05325</name>
</gene>
<name>A0A221VZ02_9PSEU</name>
<dbReference type="PANTHER" id="PTHR43727">
    <property type="entry name" value="DIAMINOPIMELATE DECARBOXYLASE"/>
    <property type="match status" value="1"/>
</dbReference>
<feature type="active site" description="Proton donor" evidence="3">
    <location>
        <position position="344"/>
    </location>
</feature>
<dbReference type="KEGG" id="ahg:AHOG_05325"/>
<organism evidence="4 5">
    <name type="scientific">Actinoalloteichus hoggarensis</name>
    <dbReference type="NCBI Taxonomy" id="1470176"/>
    <lineage>
        <taxon>Bacteria</taxon>
        <taxon>Bacillati</taxon>
        <taxon>Actinomycetota</taxon>
        <taxon>Actinomycetes</taxon>
        <taxon>Pseudonocardiales</taxon>
        <taxon>Pseudonocardiaceae</taxon>
        <taxon>Actinoalloteichus</taxon>
    </lineage>
</organism>
<dbReference type="InterPro" id="IPR029066">
    <property type="entry name" value="PLP-binding_barrel"/>
</dbReference>
<dbReference type="Pfam" id="PF02784">
    <property type="entry name" value="Orn_Arg_deC_N"/>
    <property type="match status" value="1"/>
</dbReference>
<dbReference type="GO" id="GO:0008836">
    <property type="term" value="F:diaminopimelate decarboxylase activity"/>
    <property type="evidence" value="ECO:0007669"/>
    <property type="project" value="UniProtKB-EC"/>
</dbReference>
<protein>
    <submittedName>
        <fullName evidence="4">Diaminopimelate decarboxylase</fullName>
        <ecNumber evidence="4">4.1.1.20</ecNumber>
    </submittedName>
</protein>
<dbReference type="PANTHER" id="PTHR43727:SF2">
    <property type="entry name" value="GROUP IV DECARBOXYLASE"/>
    <property type="match status" value="1"/>
</dbReference>
<evidence type="ECO:0000256" key="1">
    <source>
        <dbReference type="ARBA" id="ARBA00001933"/>
    </source>
</evidence>
<dbReference type="InterPro" id="IPR022644">
    <property type="entry name" value="De-COase2_N"/>
</dbReference>
<dbReference type="PRINTS" id="PR01179">
    <property type="entry name" value="ODADCRBXLASE"/>
</dbReference>
<dbReference type="OrthoDB" id="9802241at2"/>
<evidence type="ECO:0000313" key="4">
    <source>
        <dbReference type="EMBL" id="ASO18718.1"/>
    </source>
</evidence>
<dbReference type="InterPro" id="IPR009006">
    <property type="entry name" value="Ala_racemase/Decarboxylase_C"/>
</dbReference>
<dbReference type="InterPro" id="IPR000183">
    <property type="entry name" value="Orn/DAP/Arg_de-COase"/>
</dbReference>
<dbReference type="RefSeq" id="WP_093940357.1">
    <property type="nucleotide sequence ID" value="NZ_CP022521.1"/>
</dbReference>
<accession>A0A221VZ02</accession>
<keyword evidence="2 3" id="KW-0663">Pyridoxal phosphate</keyword>
<evidence type="ECO:0000256" key="2">
    <source>
        <dbReference type="ARBA" id="ARBA00022898"/>
    </source>
</evidence>
<keyword evidence="5" id="KW-1185">Reference proteome</keyword>
<dbReference type="GO" id="GO:0009089">
    <property type="term" value="P:lysine biosynthetic process via diaminopimelate"/>
    <property type="evidence" value="ECO:0007669"/>
    <property type="project" value="TreeGrafter"/>
</dbReference>
<dbReference type="SUPFAM" id="SSF50621">
    <property type="entry name" value="Alanine racemase C-terminal domain-like"/>
    <property type="match status" value="1"/>
</dbReference>
<sequence>MDTDLLNTAAPAPIRHAVHLPDDDRMSPEFRAVVRRRGEEAALGLVADLDALDRRYSTTVAAAARHDVRLLCAVKASTHPEVLRRAAEFGLGFDIANEPEFEAARGASTRARLSLTSPALPRREQAPLFAAFARGEIHRWHCDSLAQLEELASACPGSTVGVRVCLDGLDVPEGMPLFTPSRFGIRLDQLPLARDIAARHGCALRWIHAHNGSEENDIASYVFAAEAIVAAARAHEIDLEAVDLGGGLLAEATPEALDEFFGAVRAAVPAETELVFEPGRYWLIDCMTLITQVLDVKETPDRVLLVLDLGLMSHLQWADHIRIPTLGLLVPDDSRPWRLCGRSCFEEDMLDEWEKVPVAADAPVPRRGDVIALGNISGYAIELSCDFNGVRRPTLELLGV</sequence>